<sequence length="205" mass="22865">MIFVMSVNTHKSWHIHREVTKKRIHRLQDELRTAKDKSAKGLEEVLNGEHLTTSELLGQIHKLGEPSPLDPVVSNSNNVPIPITTIAPNDELSRFDPLLYPIELDVPAEEPTLKKQHQNCIGKERSSNTSNDQNTVSAATNRPVGQANCRTQDGFIKELRGSLPHSSHDFRRDSKRGPAHSAPHLTHLDKHAAVTHESSSKKAKL</sequence>
<proteinExistence type="predicted"/>
<evidence type="ECO:0000256" key="2">
    <source>
        <dbReference type="SAM" id="MobiDB-lite"/>
    </source>
</evidence>
<feature type="compositionally biased region" description="Basic and acidic residues" evidence="2">
    <location>
        <begin position="186"/>
        <end position="205"/>
    </location>
</feature>
<keyword evidence="1" id="KW-0175">Coiled coil</keyword>
<dbReference type="VEuPathDB" id="GiardiaDB:QR46_2487"/>
<name>A0A132NTY1_GIAIN</name>
<accession>A0A132NTY1</accession>
<feature type="coiled-coil region" evidence="1">
    <location>
        <begin position="17"/>
        <end position="44"/>
    </location>
</feature>
<organism evidence="3 4">
    <name type="scientific">Giardia duodenalis assemblage B</name>
    <dbReference type="NCBI Taxonomy" id="1394984"/>
    <lineage>
        <taxon>Eukaryota</taxon>
        <taxon>Metamonada</taxon>
        <taxon>Diplomonadida</taxon>
        <taxon>Hexamitidae</taxon>
        <taxon>Giardiinae</taxon>
        <taxon>Giardia</taxon>
    </lineage>
</organism>
<evidence type="ECO:0000313" key="4">
    <source>
        <dbReference type="Proteomes" id="UP000070089"/>
    </source>
</evidence>
<dbReference type="Proteomes" id="UP000070089">
    <property type="component" value="Unassembled WGS sequence"/>
</dbReference>
<dbReference type="EMBL" id="JXTI01000066">
    <property type="protein sequence ID" value="KWX13520.1"/>
    <property type="molecule type" value="Genomic_DNA"/>
</dbReference>
<gene>
    <name evidence="3" type="ORF">QR46_2487</name>
</gene>
<protein>
    <submittedName>
        <fullName evidence="3">Uncharacterized protein</fullName>
    </submittedName>
</protein>
<dbReference type="AlphaFoldDB" id="A0A132NTY1"/>
<evidence type="ECO:0000256" key="1">
    <source>
        <dbReference type="SAM" id="Coils"/>
    </source>
</evidence>
<dbReference type="OrthoDB" id="10338072at2759"/>
<evidence type="ECO:0000313" key="3">
    <source>
        <dbReference type="EMBL" id="KWX13520.1"/>
    </source>
</evidence>
<feature type="region of interest" description="Disordered" evidence="2">
    <location>
        <begin position="110"/>
        <end position="148"/>
    </location>
</feature>
<feature type="compositionally biased region" description="Basic and acidic residues" evidence="2">
    <location>
        <begin position="161"/>
        <end position="176"/>
    </location>
</feature>
<comment type="caution">
    <text evidence="3">The sequence shown here is derived from an EMBL/GenBank/DDBJ whole genome shotgun (WGS) entry which is preliminary data.</text>
</comment>
<feature type="region of interest" description="Disordered" evidence="2">
    <location>
        <begin position="161"/>
        <end position="205"/>
    </location>
</feature>
<feature type="compositionally biased region" description="Polar residues" evidence="2">
    <location>
        <begin position="127"/>
        <end position="140"/>
    </location>
</feature>
<reference evidence="3 4" key="1">
    <citation type="journal article" date="2015" name="Mol. Biochem. Parasitol.">
        <title>Identification of polymorphic genes for use in assemblage B genotyping assays through comparative genomics of multiple assemblage B Giardia duodenalis isolates.</title>
        <authorList>
            <person name="Wielinga C."/>
            <person name="Thompson R.C."/>
            <person name="Monis P."/>
            <person name="Ryan U."/>
        </authorList>
    </citation>
    <scope>NUCLEOTIDE SEQUENCE [LARGE SCALE GENOMIC DNA]</scope>
    <source>
        <strain evidence="3 4">BAH15c1</strain>
    </source>
</reference>